<sequence>MRATAKNVTARSVDPTDPATPVAGVTIERDPNAGFGPAIGSRDRMDLPVDRDYREQLRTI</sequence>
<protein>
    <submittedName>
        <fullName evidence="2">Uncharacterized protein</fullName>
    </submittedName>
</protein>
<evidence type="ECO:0000313" key="2">
    <source>
        <dbReference type="EMBL" id="TYL38955.1"/>
    </source>
</evidence>
<organism evidence="2 3">
    <name type="scientific">Natronococcus pandeyae</name>
    <dbReference type="NCBI Taxonomy" id="2055836"/>
    <lineage>
        <taxon>Archaea</taxon>
        <taxon>Methanobacteriati</taxon>
        <taxon>Methanobacteriota</taxon>
        <taxon>Stenosarchaea group</taxon>
        <taxon>Halobacteria</taxon>
        <taxon>Halobacteriales</taxon>
        <taxon>Natrialbaceae</taxon>
        <taxon>Natronococcus</taxon>
    </lineage>
</organism>
<reference evidence="2" key="1">
    <citation type="submission" date="2017-11" db="EMBL/GenBank/DDBJ databases">
        <authorList>
            <person name="Kajale S.C."/>
            <person name="Sharma A."/>
        </authorList>
    </citation>
    <scope>NUCLEOTIDE SEQUENCE</scope>
    <source>
        <strain evidence="2">LS1_42</strain>
    </source>
</reference>
<keyword evidence="3" id="KW-1185">Reference proteome</keyword>
<comment type="caution">
    <text evidence="2">The sequence shown here is derived from an EMBL/GenBank/DDBJ whole genome shotgun (WGS) entry which is preliminary data.</text>
</comment>
<dbReference type="AlphaFoldDB" id="A0A8J8Q885"/>
<gene>
    <name evidence="2" type="ORF">CV102_10655</name>
</gene>
<proteinExistence type="predicted"/>
<dbReference type="EMBL" id="PHNJ01000004">
    <property type="protein sequence ID" value="TYL38955.1"/>
    <property type="molecule type" value="Genomic_DNA"/>
</dbReference>
<evidence type="ECO:0000256" key="1">
    <source>
        <dbReference type="SAM" id="MobiDB-lite"/>
    </source>
</evidence>
<name>A0A8J8Q885_9EURY</name>
<feature type="compositionally biased region" description="Polar residues" evidence="1">
    <location>
        <begin position="1"/>
        <end position="10"/>
    </location>
</feature>
<dbReference type="Proteomes" id="UP000766904">
    <property type="component" value="Unassembled WGS sequence"/>
</dbReference>
<feature type="region of interest" description="Disordered" evidence="1">
    <location>
        <begin position="1"/>
        <end position="46"/>
    </location>
</feature>
<evidence type="ECO:0000313" key="3">
    <source>
        <dbReference type="Proteomes" id="UP000766904"/>
    </source>
</evidence>
<accession>A0A8J8Q885</accession>